<evidence type="ECO:0000259" key="1">
    <source>
        <dbReference type="Pfam" id="PF04773"/>
    </source>
</evidence>
<dbReference type="Pfam" id="PF04773">
    <property type="entry name" value="FecR"/>
    <property type="match status" value="1"/>
</dbReference>
<dbReference type="Gene3D" id="2.60.120.1440">
    <property type="match status" value="1"/>
</dbReference>
<feature type="domain" description="FecR protein" evidence="1">
    <location>
        <begin position="134"/>
        <end position="223"/>
    </location>
</feature>
<proteinExistence type="predicted"/>
<dbReference type="InterPro" id="IPR006860">
    <property type="entry name" value="FecR"/>
</dbReference>
<dbReference type="OrthoDB" id="934696at2"/>
<dbReference type="PANTHER" id="PTHR30273:SF2">
    <property type="entry name" value="PROTEIN FECR"/>
    <property type="match status" value="1"/>
</dbReference>
<dbReference type="PANTHER" id="PTHR30273">
    <property type="entry name" value="PERIPLASMIC SIGNAL SENSOR AND SIGMA FACTOR ACTIVATOR FECR-RELATED"/>
    <property type="match status" value="1"/>
</dbReference>
<dbReference type="RefSeq" id="WP_160367694.1">
    <property type="nucleotide sequence ID" value="NZ_WSQA01000002.1"/>
</dbReference>
<comment type="caution">
    <text evidence="2">The sequence shown here is derived from an EMBL/GenBank/DDBJ whole genome shotgun (WGS) entry which is preliminary data.</text>
</comment>
<organism evidence="2 3">
    <name type="scientific">Sphingobacterium humi</name>
    <dbReference type="NCBI Taxonomy" id="1796905"/>
    <lineage>
        <taxon>Bacteria</taxon>
        <taxon>Pseudomonadati</taxon>
        <taxon>Bacteroidota</taxon>
        <taxon>Sphingobacteriia</taxon>
        <taxon>Sphingobacteriales</taxon>
        <taxon>Sphingobacteriaceae</taxon>
        <taxon>Sphingobacterium</taxon>
    </lineage>
</organism>
<protein>
    <recommendedName>
        <fullName evidence="1">FecR protein domain-containing protein</fullName>
    </recommendedName>
</protein>
<reference evidence="2 3" key="1">
    <citation type="submission" date="2019-12" db="EMBL/GenBank/DDBJ databases">
        <authorList>
            <person name="Dong K."/>
        </authorList>
    </citation>
    <scope>NUCLEOTIDE SEQUENCE [LARGE SCALE GENOMIC DNA]</scope>
    <source>
        <strain evidence="2 3">JCM 31225</strain>
    </source>
</reference>
<sequence>MHIDQALLKKYFQGTCTSEELQQLEDALAKKGLTFDDLLSQADWEEAREDAYHSEQEIWARIQQQLQEPEPKPTFPWIKRISQLAAVGILAFLVYSTFLQERKQPQAISKLAPKEKPIEAAEASGNLFYINSSNQDMLVYTSDSSKIILSPGSEVRFAEHFQHLPERAIQLKGKGTFYVRKNKEQPFRVYSKNLITTALGTTFVVDEFSKEATLVKLLEGKIEVKEVHAHQSANSPALLVRNFTQTGELLLNHQERKIVREIKPNLSTENRNGSFQEENGKIMIKNLSLQDILIILQHNFNIKLQTQGYLATNNFFSGTFKKSPRVYQEIIQEINYLHKTNIQIIKQ</sequence>
<dbReference type="AlphaFoldDB" id="A0A6N8KV94"/>
<dbReference type="EMBL" id="WSQA01000002">
    <property type="protein sequence ID" value="MVZ61047.1"/>
    <property type="molecule type" value="Genomic_DNA"/>
</dbReference>
<gene>
    <name evidence="2" type="ORF">GQF63_03325</name>
</gene>
<keyword evidence="3" id="KW-1185">Reference proteome</keyword>
<dbReference type="GO" id="GO:0016989">
    <property type="term" value="F:sigma factor antagonist activity"/>
    <property type="evidence" value="ECO:0007669"/>
    <property type="project" value="TreeGrafter"/>
</dbReference>
<dbReference type="InterPro" id="IPR012373">
    <property type="entry name" value="Ferrdict_sens_TM"/>
</dbReference>
<evidence type="ECO:0000313" key="3">
    <source>
        <dbReference type="Proteomes" id="UP000435036"/>
    </source>
</evidence>
<dbReference type="Proteomes" id="UP000435036">
    <property type="component" value="Unassembled WGS sequence"/>
</dbReference>
<evidence type="ECO:0000313" key="2">
    <source>
        <dbReference type="EMBL" id="MVZ61047.1"/>
    </source>
</evidence>
<name>A0A6N8KV94_9SPHI</name>
<accession>A0A6N8KV94</accession>